<protein>
    <submittedName>
        <fullName evidence="2">Uncharacterized protein</fullName>
    </submittedName>
</protein>
<reference evidence="2 3" key="1">
    <citation type="submission" date="2015-04" db="EMBL/GenBank/DDBJ databases">
        <authorList>
            <person name="Heijne W.H."/>
            <person name="Fedorova N.D."/>
            <person name="Nierman W.C."/>
            <person name="Vollebregt A.W."/>
            <person name="Zhao Z."/>
            <person name="Wu L."/>
            <person name="Kumar M."/>
            <person name="Stam H."/>
            <person name="van den Berg M.A."/>
            <person name="Pel H.J."/>
        </authorList>
    </citation>
    <scope>NUCLEOTIDE SEQUENCE [LARGE SCALE GENOMIC DNA]</scope>
    <source>
        <strain evidence="2 3">CBS 393.64</strain>
    </source>
</reference>
<name>A0A0F4YV29_RASE3</name>
<proteinExistence type="predicted"/>
<keyword evidence="3" id="KW-1185">Reference proteome</keyword>
<feature type="compositionally biased region" description="Polar residues" evidence="1">
    <location>
        <begin position="49"/>
        <end position="62"/>
    </location>
</feature>
<dbReference type="AlphaFoldDB" id="A0A0F4YV29"/>
<feature type="region of interest" description="Disordered" evidence="1">
    <location>
        <begin position="43"/>
        <end position="108"/>
    </location>
</feature>
<gene>
    <name evidence="2" type="ORF">T310_4293</name>
</gene>
<accession>A0A0F4YV29</accession>
<feature type="compositionally biased region" description="Basic and acidic residues" evidence="1">
    <location>
        <begin position="64"/>
        <end position="76"/>
    </location>
</feature>
<dbReference type="RefSeq" id="XP_013328298.1">
    <property type="nucleotide sequence ID" value="XM_013472844.1"/>
</dbReference>
<sequence length="251" mass="27858">MQDNLAVLFSRQKIAEYEGKNSIQRFGDGKAYNLARFPSSAAHSIPQHYRQTGSQPLQSDTSGDSERVADEREARVHQSQAMRRWEEFPQGASQTAVESPGVKLSPTLGRADYGNKSLELRDDFLDSHQDQCDPRPVAGDLDMSDADHYENIECDTSEAEPYIVSGYAATLYRDDGISASTFAEKKSSGTLCPGSRLPDEPTTGLPYRLSNDPIYNGRRWWENGGSEPIEHQYGVFEQMNLFGGCGVVTPH</sequence>
<evidence type="ECO:0000256" key="1">
    <source>
        <dbReference type="SAM" id="MobiDB-lite"/>
    </source>
</evidence>
<dbReference type="STRING" id="1408163.A0A0F4YV29"/>
<evidence type="ECO:0000313" key="3">
    <source>
        <dbReference type="Proteomes" id="UP000053958"/>
    </source>
</evidence>
<dbReference type="Proteomes" id="UP000053958">
    <property type="component" value="Unassembled WGS sequence"/>
</dbReference>
<organism evidence="2 3">
    <name type="scientific">Rasamsonia emersonii (strain ATCC 16479 / CBS 393.64 / IMI 116815)</name>
    <dbReference type="NCBI Taxonomy" id="1408163"/>
    <lineage>
        <taxon>Eukaryota</taxon>
        <taxon>Fungi</taxon>
        <taxon>Dikarya</taxon>
        <taxon>Ascomycota</taxon>
        <taxon>Pezizomycotina</taxon>
        <taxon>Eurotiomycetes</taxon>
        <taxon>Eurotiomycetidae</taxon>
        <taxon>Eurotiales</taxon>
        <taxon>Trichocomaceae</taxon>
        <taxon>Rasamsonia</taxon>
    </lineage>
</organism>
<evidence type="ECO:0000313" key="2">
    <source>
        <dbReference type="EMBL" id="KKA21686.1"/>
    </source>
</evidence>
<dbReference type="OrthoDB" id="5357075at2759"/>
<dbReference type="GeneID" id="25316641"/>
<comment type="caution">
    <text evidence="2">The sequence shown here is derived from an EMBL/GenBank/DDBJ whole genome shotgun (WGS) entry which is preliminary data.</text>
</comment>
<dbReference type="EMBL" id="LASV01000173">
    <property type="protein sequence ID" value="KKA21686.1"/>
    <property type="molecule type" value="Genomic_DNA"/>
</dbReference>